<evidence type="ECO:0000313" key="4">
    <source>
        <dbReference type="Proteomes" id="UP000273083"/>
    </source>
</evidence>
<dbReference type="InterPro" id="IPR004629">
    <property type="entry name" value="WecG_TagA_CpsF"/>
</dbReference>
<gene>
    <name evidence="3" type="ORF">EDD66_101266</name>
</gene>
<sequence>MGTQINIMGLEVDIIGTDTLVAKVKGYLESDVLNIILFATTNLIDHTIEDEELKNLVLEADYILPGEETLLSLHHVDTLKIASMVVDYESLAYAFQNIDLKSTTMYLIAVNEKEATAYTNFIRDNYPDIQVLGAFYDDLLQNQELVINEINSITPDMLLFVIDTPLQERFIMENKSKLNAKLCIGLGRINVEASMKQKQAKKVFKNKTLEYLYYFFIENKGIKKILDARIFKRKVENYKNKKGGKTHGDNE</sequence>
<keyword evidence="1" id="KW-0328">Glycosyltransferase</keyword>
<protein>
    <submittedName>
        <fullName evidence="3">N-acetylmannosaminyltransferase</fullName>
    </submittedName>
</protein>
<reference evidence="3 4" key="1">
    <citation type="submission" date="2018-11" db="EMBL/GenBank/DDBJ databases">
        <title>Genomic Encyclopedia of Type Strains, Phase IV (KMG-IV): sequencing the most valuable type-strain genomes for metagenomic binning, comparative biology and taxonomic classification.</title>
        <authorList>
            <person name="Goeker M."/>
        </authorList>
    </citation>
    <scope>NUCLEOTIDE SEQUENCE [LARGE SCALE GENOMIC DNA]</scope>
    <source>
        <strain evidence="3 4">DSM 26537</strain>
    </source>
</reference>
<dbReference type="PANTHER" id="PTHR34136:SF1">
    <property type="entry name" value="UDP-N-ACETYL-D-MANNOSAMINURONIC ACID TRANSFERASE"/>
    <property type="match status" value="1"/>
</dbReference>
<evidence type="ECO:0000313" key="3">
    <source>
        <dbReference type="EMBL" id="ROR31648.1"/>
    </source>
</evidence>
<comment type="caution">
    <text evidence="3">The sequence shown here is derived from an EMBL/GenBank/DDBJ whole genome shotgun (WGS) entry which is preliminary data.</text>
</comment>
<dbReference type="Pfam" id="PF03808">
    <property type="entry name" value="Glyco_tran_WecG"/>
    <property type="match status" value="1"/>
</dbReference>
<dbReference type="GO" id="GO:0016758">
    <property type="term" value="F:hexosyltransferase activity"/>
    <property type="evidence" value="ECO:0007669"/>
    <property type="project" value="TreeGrafter"/>
</dbReference>
<dbReference type="OrthoDB" id="9771846at2"/>
<keyword evidence="2 3" id="KW-0808">Transferase</keyword>
<evidence type="ECO:0000256" key="2">
    <source>
        <dbReference type="ARBA" id="ARBA00022679"/>
    </source>
</evidence>
<dbReference type="PANTHER" id="PTHR34136">
    <property type="match status" value="1"/>
</dbReference>
<accession>A0A3N1XZD9</accession>
<evidence type="ECO:0000256" key="1">
    <source>
        <dbReference type="ARBA" id="ARBA00022676"/>
    </source>
</evidence>
<dbReference type="EMBL" id="RJVG01000001">
    <property type="protein sequence ID" value="ROR31648.1"/>
    <property type="molecule type" value="Genomic_DNA"/>
</dbReference>
<keyword evidence="4" id="KW-1185">Reference proteome</keyword>
<organism evidence="3 4">
    <name type="scientific">Mobilisporobacter senegalensis</name>
    <dbReference type="NCBI Taxonomy" id="1329262"/>
    <lineage>
        <taxon>Bacteria</taxon>
        <taxon>Bacillati</taxon>
        <taxon>Bacillota</taxon>
        <taxon>Clostridia</taxon>
        <taxon>Lachnospirales</taxon>
        <taxon>Lachnospiraceae</taxon>
        <taxon>Mobilisporobacter</taxon>
    </lineage>
</organism>
<dbReference type="RefSeq" id="WP_123607740.1">
    <property type="nucleotide sequence ID" value="NZ_RJVG01000001.1"/>
</dbReference>
<dbReference type="Proteomes" id="UP000273083">
    <property type="component" value="Unassembled WGS sequence"/>
</dbReference>
<dbReference type="AlphaFoldDB" id="A0A3N1XZD9"/>
<name>A0A3N1XZD9_9FIRM</name>
<proteinExistence type="predicted"/>